<dbReference type="AlphaFoldDB" id="A0A0A8YBF5"/>
<organism evidence="2">
    <name type="scientific">Arundo donax</name>
    <name type="common">Giant reed</name>
    <name type="synonym">Donax arundinaceus</name>
    <dbReference type="NCBI Taxonomy" id="35708"/>
    <lineage>
        <taxon>Eukaryota</taxon>
        <taxon>Viridiplantae</taxon>
        <taxon>Streptophyta</taxon>
        <taxon>Embryophyta</taxon>
        <taxon>Tracheophyta</taxon>
        <taxon>Spermatophyta</taxon>
        <taxon>Magnoliopsida</taxon>
        <taxon>Liliopsida</taxon>
        <taxon>Poales</taxon>
        <taxon>Poaceae</taxon>
        <taxon>PACMAD clade</taxon>
        <taxon>Arundinoideae</taxon>
        <taxon>Arundineae</taxon>
        <taxon>Arundo</taxon>
    </lineage>
</organism>
<feature type="transmembrane region" description="Helical" evidence="1">
    <location>
        <begin position="21"/>
        <end position="38"/>
    </location>
</feature>
<reference evidence="2" key="2">
    <citation type="journal article" date="2015" name="Data Brief">
        <title>Shoot transcriptome of the giant reed, Arundo donax.</title>
        <authorList>
            <person name="Barrero R.A."/>
            <person name="Guerrero F.D."/>
            <person name="Moolhuijzen P."/>
            <person name="Goolsby J.A."/>
            <person name="Tidwell J."/>
            <person name="Bellgard S.E."/>
            <person name="Bellgard M.I."/>
        </authorList>
    </citation>
    <scope>NUCLEOTIDE SEQUENCE</scope>
    <source>
        <tissue evidence="2">Shoot tissue taken approximately 20 cm above the soil surface</tissue>
    </source>
</reference>
<evidence type="ECO:0000256" key="1">
    <source>
        <dbReference type="SAM" id="Phobius"/>
    </source>
</evidence>
<protein>
    <submittedName>
        <fullName evidence="2">Uncharacterized protein</fullName>
    </submittedName>
</protein>
<sequence>MPEYHFVLCSCQFLKRRHEEPHITCILFLNVLLIYCCVKGAMCCKK</sequence>
<keyword evidence="1" id="KW-0472">Membrane</keyword>
<proteinExistence type="predicted"/>
<dbReference type="EMBL" id="GBRH01275120">
    <property type="protein sequence ID" value="JAD22775.1"/>
    <property type="molecule type" value="Transcribed_RNA"/>
</dbReference>
<evidence type="ECO:0000313" key="2">
    <source>
        <dbReference type="EMBL" id="JAD22775.1"/>
    </source>
</evidence>
<keyword evidence="1" id="KW-1133">Transmembrane helix</keyword>
<keyword evidence="1" id="KW-0812">Transmembrane</keyword>
<name>A0A0A8YBF5_ARUDO</name>
<accession>A0A0A8YBF5</accession>
<reference evidence="2" key="1">
    <citation type="submission" date="2014-09" db="EMBL/GenBank/DDBJ databases">
        <authorList>
            <person name="Magalhaes I.L.F."/>
            <person name="Oliveira U."/>
            <person name="Santos F.R."/>
            <person name="Vidigal T.H.D.A."/>
            <person name="Brescovit A.D."/>
            <person name="Santos A.J."/>
        </authorList>
    </citation>
    <scope>NUCLEOTIDE SEQUENCE</scope>
    <source>
        <tissue evidence="2">Shoot tissue taken approximately 20 cm above the soil surface</tissue>
    </source>
</reference>